<sequence length="112" mass="12627">MVRKRSSEKTADDFIEAAEKDASWKQEETVSSKETVDSWQLGMPTDTPGRVKARAKASLKRGIYTMQATTSQKALMDYAAEKLDISKAKLIERYFFASLEEEFGADVPIIKE</sequence>
<evidence type="ECO:0000313" key="2">
    <source>
        <dbReference type="Proteomes" id="UP000297951"/>
    </source>
</evidence>
<accession>A0A4Y9F4W1</accession>
<organism evidence="1 2">
    <name type="scientific">Rothia nasimurium</name>
    <dbReference type="NCBI Taxonomy" id="85336"/>
    <lineage>
        <taxon>Bacteria</taxon>
        <taxon>Bacillati</taxon>
        <taxon>Actinomycetota</taxon>
        <taxon>Actinomycetes</taxon>
        <taxon>Micrococcales</taxon>
        <taxon>Micrococcaceae</taxon>
        <taxon>Rothia</taxon>
    </lineage>
</organism>
<evidence type="ECO:0000313" key="1">
    <source>
        <dbReference type="EMBL" id="TFU23372.1"/>
    </source>
</evidence>
<dbReference type="Proteomes" id="UP000297951">
    <property type="component" value="Unassembled WGS sequence"/>
</dbReference>
<protein>
    <submittedName>
        <fullName evidence="1">Uncharacterized protein</fullName>
    </submittedName>
</protein>
<comment type="caution">
    <text evidence="1">The sequence shown here is derived from an EMBL/GenBank/DDBJ whole genome shotgun (WGS) entry which is preliminary data.</text>
</comment>
<dbReference type="RefSeq" id="WP_135011561.1">
    <property type="nucleotide sequence ID" value="NZ_JADGLK010000008.1"/>
</dbReference>
<dbReference type="EMBL" id="SPQC01000008">
    <property type="protein sequence ID" value="TFU23372.1"/>
    <property type="molecule type" value="Genomic_DNA"/>
</dbReference>
<name>A0A4Y9F4W1_9MICC</name>
<gene>
    <name evidence="1" type="ORF">E4U03_03260</name>
</gene>
<proteinExistence type="predicted"/>
<reference evidence="1 2" key="1">
    <citation type="submission" date="2019-03" db="EMBL/GenBank/DDBJ databases">
        <title>Diversity of the mouse oral microbiome.</title>
        <authorList>
            <person name="Joseph S."/>
            <person name="Aduse-Opoku J."/>
            <person name="Curtis M."/>
            <person name="Wade W."/>
            <person name="Hashim A."/>
        </authorList>
    </citation>
    <scope>NUCLEOTIDE SEQUENCE [LARGE SCALE GENOMIC DNA]</scope>
    <source>
        <strain evidence="2">irhom_31</strain>
    </source>
</reference>
<dbReference type="AlphaFoldDB" id="A0A4Y9F4W1"/>